<organism evidence="2 3">
    <name type="scientific">Laribacter hongkongensis</name>
    <dbReference type="NCBI Taxonomy" id="168471"/>
    <lineage>
        <taxon>Bacteria</taxon>
        <taxon>Pseudomonadati</taxon>
        <taxon>Pseudomonadota</taxon>
        <taxon>Betaproteobacteria</taxon>
        <taxon>Neisseriales</taxon>
        <taxon>Aquaspirillaceae</taxon>
        <taxon>Laribacter</taxon>
    </lineage>
</organism>
<dbReference type="AlphaFoldDB" id="A0A248LK55"/>
<dbReference type="PANTHER" id="PTHR33490:SF6">
    <property type="entry name" value="SLL1049 PROTEIN"/>
    <property type="match status" value="1"/>
</dbReference>
<feature type="domain" description="Transglutaminase-like" evidence="1">
    <location>
        <begin position="155"/>
        <end position="217"/>
    </location>
</feature>
<sequence>MKLLVQHRTIYRYDERVAHSTQYLRLTPADSARQHVLDWQLGLPARAVRSRDAFGNWLHTLTLDHPHHEILIQANGTVETRDGPAIETDPASPLPYLRHTPLTMPDRAIRQFAAPFAELVGREPATGLEAMLHALLDAMPYLPGRTDATTPAAAAFAAGAGVCQDHAQVYVAACRSLGVAARYVSGYLYAEDQPEVASHAWAEVCIGDDWHGLDPSNGCRADGRYLKLAVGMDYLDACPVRGVRIGGGGERLDSDAWVGQSLQQQQQ</sequence>
<accession>A0A248LK55</accession>
<dbReference type="PANTHER" id="PTHR33490">
    <property type="entry name" value="BLR5614 PROTEIN-RELATED"/>
    <property type="match status" value="1"/>
</dbReference>
<dbReference type="OrthoDB" id="5438043at2"/>
<dbReference type="InterPro" id="IPR013589">
    <property type="entry name" value="Bac_transglu_N"/>
</dbReference>
<evidence type="ECO:0000313" key="3">
    <source>
        <dbReference type="Proteomes" id="UP000197424"/>
    </source>
</evidence>
<gene>
    <name evidence="2" type="ORF">LHGZ1_2040</name>
</gene>
<name>A0A248LK55_9NEIS</name>
<evidence type="ECO:0000313" key="2">
    <source>
        <dbReference type="EMBL" id="ASJ24871.1"/>
    </source>
</evidence>
<dbReference type="SUPFAM" id="SSF54001">
    <property type="entry name" value="Cysteine proteinases"/>
    <property type="match status" value="1"/>
</dbReference>
<dbReference type="RefSeq" id="WP_088860978.1">
    <property type="nucleotide sequence ID" value="NZ_CP022115.1"/>
</dbReference>
<dbReference type="InterPro" id="IPR002931">
    <property type="entry name" value="Transglutaminase-like"/>
</dbReference>
<dbReference type="Gene3D" id="3.10.620.30">
    <property type="match status" value="1"/>
</dbReference>
<reference evidence="3" key="1">
    <citation type="submission" date="2017-06" db="EMBL/GenBank/DDBJ databases">
        <title>Whole genome sequence of Laribacter hongkongensis LHGZ1.</title>
        <authorList>
            <person name="Chen D."/>
            <person name="Wu H."/>
            <person name="Chen J."/>
        </authorList>
    </citation>
    <scope>NUCLEOTIDE SEQUENCE [LARGE SCALE GENOMIC DNA]</scope>
    <source>
        <strain evidence="3">LHGZ1</strain>
    </source>
</reference>
<dbReference type="Pfam" id="PF08379">
    <property type="entry name" value="Bact_transglu_N"/>
    <property type="match status" value="1"/>
</dbReference>
<dbReference type="EMBL" id="CP022115">
    <property type="protein sequence ID" value="ASJ24871.1"/>
    <property type="molecule type" value="Genomic_DNA"/>
</dbReference>
<dbReference type="Pfam" id="PF01841">
    <property type="entry name" value="Transglut_core"/>
    <property type="match status" value="1"/>
</dbReference>
<proteinExistence type="predicted"/>
<protein>
    <submittedName>
        <fullName evidence="2">Transglutaminase</fullName>
    </submittedName>
</protein>
<evidence type="ECO:0000259" key="1">
    <source>
        <dbReference type="SMART" id="SM00460"/>
    </source>
</evidence>
<dbReference type="InterPro" id="IPR038765">
    <property type="entry name" value="Papain-like_cys_pep_sf"/>
</dbReference>
<dbReference type="SMART" id="SM00460">
    <property type="entry name" value="TGc"/>
    <property type="match status" value="1"/>
</dbReference>
<dbReference type="Proteomes" id="UP000197424">
    <property type="component" value="Chromosome"/>
</dbReference>